<dbReference type="OrthoDB" id="358216at2"/>
<keyword evidence="5" id="KW-0067">ATP-binding</keyword>
<keyword evidence="4 7" id="KW-0418">Kinase</keyword>
<accession>A0A5R9F6M2</accession>
<dbReference type="AlphaFoldDB" id="A0A5R9F6M2"/>
<evidence type="ECO:0000256" key="1">
    <source>
        <dbReference type="ARBA" id="ARBA00022490"/>
    </source>
</evidence>
<keyword evidence="3" id="KW-0547">Nucleotide-binding</keyword>
<evidence type="ECO:0000313" key="8">
    <source>
        <dbReference type="Proteomes" id="UP000308230"/>
    </source>
</evidence>
<name>A0A5R9F6M2_9BACL</name>
<dbReference type="PANTHER" id="PTHR12280">
    <property type="entry name" value="PANTOTHENATE KINASE"/>
    <property type="match status" value="1"/>
</dbReference>
<dbReference type="Gene3D" id="3.30.420.40">
    <property type="match status" value="1"/>
</dbReference>
<sequence>MESLGIDAGGTLIKVAYIENETIHYKMFQSNQFRDLKDWIDGNFASPNIALTGGRQSDLEDYLGLPVMKVEEFIATSVGVKQLLSINEVKPGKTFLAVNIGTGTSIHLIKNGETTRVGGTGVGGGTILGLAHLLTGIKDFDKMVALAKQGNRDLDLKVKDIYGKAVPPIDGNITASNFGNFFNIVNTQDYSDADILAALIGMVAEVIVVISNAMAVQHDCESIVYIGSTVHQNDYLKSVLREYKSLSGLEPLFIENGEYSGALGALKQLK</sequence>
<dbReference type="Pfam" id="PF03630">
    <property type="entry name" value="Fumble"/>
    <property type="match status" value="1"/>
</dbReference>
<organism evidence="7 8">
    <name type="scientific">Exobacillus caeni</name>
    <dbReference type="NCBI Taxonomy" id="2574798"/>
    <lineage>
        <taxon>Bacteria</taxon>
        <taxon>Bacillati</taxon>
        <taxon>Bacillota</taxon>
        <taxon>Bacilli</taxon>
        <taxon>Bacillales</taxon>
        <taxon>Guptibacillaceae</taxon>
        <taxon>Exobacillus</taxon>
    </lineage>
</organism>
<proteinExistence type="predicted"/>
<dbReference type="Proteomes" id="UP000308230">
    <property type="component" value="Unassembled WGS sequence"/>
</dbReference>
<dbReference type="EC" id="2.7.1.33" evidence="7"/>
<keyword evidence="8" id="KW-1185">Reference proteome</keyword>
<evidence type="ECO:0000313" key="7">
    <source>
        <dbReference type="EMBL" id="TLS37278.1"/>
    </source>
</evidence>
<dbReference type="EMBL" id="SWLG01000007">
    <property type="protein sequence ID" value="TLS37278.1"/>
    <property type="molecule type" value="Genomic_DNA"/>
</dbReference>
<evidence type="ECO:0000256" key="4">
    <source>
        <dbReference type="ARBA" id="ARBA00022777"/>
    </source>
</evidence>
<reference evidence="7 8" key="1">
    <citation type="submission" date="2019-04" db="EMBL/GenBank/DDBJ databases">
        <title>Bacillus caeni sp. nov., a bacterium isolated from mangrove sediment.</title>
        <authorList>
            <person name="Huang H."/>
            <person name="Mo K."/>
            <person name="Hu Y."/>
        </authorList>
    </citation>
    <scope>NUCLEOTIDE SEQUENCE [LARGE SCALE GENOMIC DNA]</scope>
    <source>
        <strain evidence="7 8">HB172195</strain>
    </source>
</reference>
<dbReference type="GO" id="GO:0015937">
    <property type="term" value="P:coenzyme A biosynthetic process"/>
    <property type="evidence" value="ECO:0007669"/>
    <property type="project" value="UniProtKB-KW"/>
</dbReference>
<dbReference type="InterPro" id="IPR011602">
    <property type="entry name" value="Type_II_PanK_bac"/>
</dbReference>
<keyword evidence="6" id="KW-0173">Coenzyme A biosynthesis</keyword>
<dbReference type="NCBIfam" id="NF009842">
    <property type="entry name" value="PRK13317.1"/>
    <property type="match status" value="1"/>
</dbReference>
<keyword evidence="1" id="KW-0963">Cytoplasm</keyword>
<evidence type="ECO:0000256" key="6">
    <source>
        <dbReference type="ARBA" id="ARBA00022993"/>
    </source>
</evidence>
<dbReference type="InterPro" id="IPR004567">
    <property type="entry name" value="Type_II_PanK"/>
</dbReference>
<dbReference type="InterPro" id="IPR043129">
    <property type="entry name" value="ATPase_NBD"/>
</dbReference>
<evidence type="ECO:0000256" key="5">
    <source>
        <dbReference type="ARBA" id="ARBA00022840"/>
    </source>
</evidence>
<dbReference type="SUPFAM" id="SSF53067">
    <property type="entry name" value="Actin-like ATPase domain"/>
    <property type="match status" value="1"/>
</dbReference>
<dbReference type="GO" id="GO:0005524">
    <property type="term" value="F:ATP binding"/>
    <property type="evidence" value="ECO:0007669"/>
    <property type="project" value="UniProtKB-KW"/>
</dbReference>
<evidence type="ECO:0000256" key="3">
    <source>
        <dbReference type="ARBA" id="ARBA00022741"/>
    </source>
</evidence>
<gene>
    <name evidence="7" type="primary">coaW</name>
    <name evidence="7" type="ORF">FCL54_12205</name>
</gene>
<keyword evidence="2 7" id="KW-0808">Transferase</keyword>
<dbReference type="CDD" id="cd24085">
    <property type="entry name" value="ASKHA_NBD_PanK-II_bac"/>
    <property type="match status" value="1"/>
</dbReference>
<dbReference type="GO" id="GO:0005829">
    <property type="term" value="C:cytosol"/>
    <property type="evidence" value="ECO:0007669"/>
    <property type="project" value="TreeGrafter"/>
</dbReference>
<dbReference type="GO" id="GO:0004594">
    <property type="term" value="F:pantothenate kinase activity"/>
    <property type="evidence" value="ECO:0007669"/>
    <property type="project" value="UniProtKB-EC"/>
</dbReference>
<dbReference type="PANTHER" id="PTHR12280:SF20">
    <property type="entry name" value="4'-PHOSPHOPANTETHEINE PHOSPHATASE"/>
    <property type="match status" value="1"/>
</dbReference>
<evidence type="ECO:0000256" key="2">
    <source>
        <dbReference type="ARBA" id="ARBA00022679"/>
    </source>
</evidence>
<protein>
    <submittedName>
        <fullName evidence="7">Type II pantothenate kinase</fullName>
        <ecNumber evidence="7">2.7.1.33</ecNumber>
    </submittedName>
</protein>
<dbReference type="RefSeq" id="WP_138126805.1">
    <property type="nucleotide sequence ID" value="NZ_SWLG01000007.1"/>
</dbReference>
<comment type="caution">
    <text evidence="7">The sequence shown here is derived from an EMBL/GenBank/DDBJ whole genome shotgun (WGS) entry which is preliminary data.</text>
</comment>
<dbReference type="PIRSF" id="PIRSF036940">
    <property type="entry name" value="PanK_bac_aCoA"/>
    <property type="match status" value="1"/>
</dbReference>